<gene>
    <name evidence="1" type="ORF">E9229_000914</name>
</gene>
<comment type="caution">
    <text evidence="1">The sequence shown here is derived from an EMBL/GenBank/DDBJ whole genome shotgun (WGS) entry which is preliminary data.</text>
</comment>
<evidence type="ECO:0000313" key="2">
    <source>
        <dbReference type="Proteomes" id="UP000523000"/>
    </source>
</evidence>
<keyword evidence="2" id="KW-1185">Reference proteome</keyword>
<reference evidence="1 2" key="1">
    <citation type="submission" date="2020-08" db="EMBL/GenBank/DDBJ databases">
        <title>Sequencing the genomes of 1000 actinobacteria strains.</title>
        <authorList>
            <person name="Klenk H.-P."/>
        </authorList>
    </citation>
    <scope>NUCLEOTIDE SEQUENCE [LARGE SCALE GENOMIC DNA]</scope>
    <source>
        <strain evidence="1 2">DSM 22826</strain>
    </source>
</reference>
<proteinExistence type="predicted"/>
<organism evidence="1 2">
    <name type="scientific">Paeniglutamicibacter cryotolerans</name>
    <dbReference type="NCBI Taxonomy" id="670079"/>
    <lineage>
        <taxon>Bacteria</taxon>
        <taxon>Bacillati</taxon>
        <taxon>Actinomycetota</taxon>
        <taxon>Actinomycetes</taxon>
        <taxon>Micrococcales</taxon>
        <taxon>Micrococcaceae</taxon>
        <taxon>Paeniglutamicibacter</taxon>
    </lineage>
</organism>
<protein>
    <submittedName>
        <fullName evidence="1">Non-ribosomal peptide synthetase component E (Peptide arylation enzyme)</fullName>
    </submittedName>
</protein>
<dbReference type="Proteomes" id="UP000523000">
    <property type="component" value="Unassembled WGS sequence"/>
</dbReference>
<name>A0A839QGI2_9MICC</name>
<evidence type="ECO:0000313" key="1">
    <source>
        <dbReference type="EMBL" id="MBB2994723.1"/>
    </source>
</evidence>
<dbReference type="EMBL" id="JACHVS010000001">
    <property type="protein sequence ID" value="MBB2994723.1"/>
    <property type="molecule type" value="Genomic_DNA"/>
</dbReference>
<accession>A0A839QGI2</accession>
<sequence>MNGSAVPVWKQVFPVRNYKLASLAITSASAVRPSAEGAGLLLLEQEVQMSQIFPMADEVLVVLL</sequence>
<dbReference type="AlphaFoldDB" id="A0A839QGI2"/>